<dbReference type="VEuPathDB" id="FungiDB:CC77DRAFT_1088751"/>
<dbReference type="Proteomes" id="UP000077248">
    <property type="component" value="Unassembled WGS sequence"/>
</dbReference>
<dbReference type="Pfam" id="PF02798">
    <property type="entry name" value="GST_N"/>
    <property type="match status" value="1"/>
</dbReference>
<dbReference type="SUPFAM" id="SSF52833">
    <property type="entry name" value="Thioredoxin-like"/>
    <property type="match status" value="1"/>
</dbReference>
<dbReference type="Gene3D" id="1.20.1050.10">
    <property type="match status" value="1"/>
</dbReference>
<dbReference type="InterPro" id="IPR036282">
    <property type="entry name" value="Glutathione-S-Trfase_C_sf"/>
</dbReference>
<dbReference type="SUPFAM" id="SSF47616">
    <property type="entry name" value="GST C-terminal domain-like"/>
    <property type="match status" value="1"/>
</dbReference>
<protein>
    <recommendedName>
        <fullName evidence="2">glutathione transferase</fullName>
        <ecNumber evidence="2">2.5.1.18</ecNumber>
    </recommendedName>
</protein>
<dbReference type="STRING" id="5599.A0A177DPR2"/>
<evidence type="ECO:0000259" key="6">
    <source>
        <dbReference type="PROSITE" id="PS50405"/>
    </source>
</evidence>
<dbReference type="InterPro" id="IPR004046">
    <property type="entry name" value="GST_C"/>
</dbReference>
<dbReference type="PANTHER" id="PTHR43900">
    <property type="entry name" value="GLUTATHIONE S-TRANSFERASE RHO"/>
    <property type="match status" value="1"/>
</dbReference>
<evidence type="ECO:0000313" key="8">
    <source>
        <dbReference type="Proteomes" id="UP000077248"/>
    </source>
</evidence>
<evidence type="ECO:0000259" key="5">
    <source>
        <dbReference type="PROSITE" id="PS50404"/>
    </source>
</evidence>
<proteinExistence type="inferred from homology"/>
<dbReference type="OMA" id="WASVEQN"/>
<keyword evidence="8" id="KW-1185">Reference proteome</keyword>
<dbReference type="PROSITE" id="PS50405">
    <property type="entry name" value="GST_CTER"/>
    <property type="match status" value="1"/>
</dbReference>
<dbReference type="Gene3D" id="3.40.30.10">
    <property type="entry name" value="Glutaredoxin"/>
    <property type="match status" value="1"/>
</dbReference>
<keyword evidence="3 7" id="KW-0808">Transferase</keyword>
<dbReference type="RefSeq" id="XP_018387156.1">
    <property type="nucleotide sequence ID" value="XM_018529470.1"/>
</dbReference>
<dbReference type="InterPro" id="IPR040079">
    <property type="entry name" value="Glutathione_S-Trfase"/>
</dbReference>
<accession>A0A177DPR2</accession>
<dbReference type="PROSITE" id="PS50404">
    <property type="entry name" value="GST_NTER"/>
    <property type="match status" value="1"/>
</dbReference>
<dbReference type="EC" id="2.5.1.18" evidence="2"/>
<sequence>MPFTLVGISHSVCTLRPLLVLAEKGVSDFTVHAPNIAAGEHKTESHLKKHPFGRIPILEDNNFVLFESRAISRFLASEYAKQGTPLLPSFNDKKAWARFEQWASVEQNNFDPFAQEIFYQKMVRPMFGQPTEEPVLEKARNALSESLDVFNDILAKQDYMGGDVFSLIDIFYMPLIGKLFEVQEGDLFGTRHNVQAWWERVSARDSWKKLVA</sequence>
<dbReference type="GO" id="GO:0005737">
    <property type="term" value="C:cytoplasm"/>
    <property type="evidence" value="ECO:0007669"/>
    <property type="project" value="TreeGrafter"/>
</dbReference>
<dbReference type="GeneID" id="29115064"/>
<dbReference type="SFLD" id="SFLDG00358">
    <property type="entry name" value="Main_(cytGST)"/>
    <property type="match status" value="1"/>
</dbReference>
<organism evidence="7 8">
    <name type="scientific">Alternaria alternata</name>
    <name type="common">Alternaria rot fungus</name>
    <name type="synonym">Torula alternata</name>
    <dbReference type="NCBI Taxonomy" id="5599"/>
    <lineage>
        <taxon>Eukaryota</taxon>
        <taxon>Fungi</taxon>
        <taxon>Dikarya</taxon>
        <taxon>Ascomycota</taxon>
        <taxon>Pezizomycotina</taxon>
        <taxon>Dothideomycetes</taxon>
        <taxon>Pleosporomycetidae</taxon>
        <taxon>Pleosporales</taxon>
        <taxon>Pleosporineae</taxon>
        <taxon>Pleosporaceae</taxon>
        <taxon>Alternaria</taxon>
        <taxon>Alternaria sect. Alternaria</taxon>
        <taxon>Alternaria alternata complex</taxon>
    </lineage>
</organism>
<dbReference type="EMBL" id="KV441476">
    <property type="protein sequence ID" value="OAG21735.1"/>
    <property type="molecule type" value="Genomic_DNA"/>
</dbReference>
<dbReference type="KEGG" id="aalt:CC77DRAFT_1088751"/>
<gene>
    <name evidence="7" type="ORF">CC77DRAFT_1088751</name>
</gene>
<dbReference type="GO" id="GO:0009636">
    <property type="term" value="P:response to toxic substance"/>
    <property type="evidence" value="ECO:0007669"/>
    <property type="project" value="UniProtKB-ARBA"/>
</dbReference>
<dbReference type="GO" id="GO:0006749">
    <property type="term" value="P:glutathione metabolic process"/>
    <property type="evidence" value="ECO:0007669"/>
    <property type="project" value="TreeGrafter"/>
</dbReference>
<dbReference type="FunFam" id="1.20.1050.10:FF:000004">
    <property type="entry name" value="Glutathione S-transferase F2"/>
    <property type="match status" value="1"/>
</dbReference>
<dbReference type="AlphaFoldDB" id="A0A177DPR2"/>
<feature type="domain" description="GST C-terminal" evidence="6">
    <location>
        <begin position="92"/>
        <end position="212"/>
    </location>
</feature>
<reference evidence="7 8" key="1">
    <citation type="submission" date="2016-05" db="EMBL/GenBank/DDBJ databases">
        <title>Comparative analysis of secretome profiles of manganese(II)-oxidizing ascomycete fungi.</title>
        <authorList>
            <consortium name="DOE Joint Genome Institute"/>
            <person name="Zeiner C.A."/>
            <person name="Purvine S.O."/>
            <person name="Zink E.M."/>
            <person name="Wu S."/>
            <person name="Pasa-Tolic L."/>
            <person name="Chaput D.L."/>
            <person name="Haridas S."/>
            <person name="Grigoriev I.V."/>
            <person name="Santelli C.M."/>
            <person name="Hansel C.M."/>
        </authorList>
    </citation>
    <scope>NUCLEOTIDE SEQUENCE [LARGE SCALE GENOMIC DNA]</scope>
    <source>
        <strain evidence="7 8">SRC1lrK2f</strain>
    </source>
</reference>
<dbReference type="Pfam" id="PF00043">
    <property type="entry name" value="GST_C"/>
    <property type="match status" value="1"/>
</dbReference>
<evidence type="ECO:0000313" key="7">
    <source>
        <dbReference type="EMBL" id="OAG21735.1"/>
    </source>
</evidence>
<dbReference type="PANTHER" id="PTHR43900:SF3">
    <property type="entry name" value="GLUTATHIONE S-TRANSFERASE RHO"/>
    <property type="match status" value="1"/>
</dbReference>
<evidence type="ECO:0000256" key="2">
    <source>
        <dbReference type="ARBA" id="ARBA00012452"/>
    </source>
</evidence>
<dbReference type="SFLD" id="SFLDS00019">
    <property type="entry name" value="Glutathione_Transferase_(cytos"/>
    <property type="match status" value="1"/>
</dbReference>
<feature type="domain" description="GST N-terminal" evidence="5">
    <location>
        <begin position="1"/>
        <end position="83"/>
    </location>
</feature>
<dbReference type="GO" id="GO:0004364">
    <property type="term" value="F:glutathione transferase activity"/>
    <property type="evidence" value="ECO:0007669"/>
    <property type="project" value="UniProtKB-EC"/>
</dbReference>
<evidence type="ECO:0000256" key="3">
    <source>
        <dbReference type="ARBA" id="ARBA00022679"/>
    </source>
</evidence>
<comment type="similarity">
    <text evidence="1">Belongs to the GST superfamily. Phi family.</text>
</comment>
<evidence type="ECO:0000256" key="4">
    <source>
        <dbReference type="ARBA" id="ARBA00047960"/>
    </source>
</evidence>
<evidence type="ECO:0000256" key="1">
    <source>
        <dbReference type="ARBA" id="ARBA00010128"/>
    </source>
</evidence>
<dbReference type="GO" id="GO:0043295">
    <property type="term" value="F:glutathione binding"/>
    <property type="evidence" value="ECO:0007669"/>
    <property type="project" value="TreeGrafter"/>
</dbReference>
<name>A0A177DPR2_ALTAL</name>
<comment type="catalytic activity">
    <reaction evidence="4">
        <text>RX + glutathione = an S-substituted glutathione + a halide anion + H(+)</text>
        <dbReference type="Rhea" id="RHEA:16437"/>
        <dbReference type="ChEBI" id="CHEBI:15378"/>
        <dbReference type="ChEBI" id="CHEBI:16042"/>
        <dbReference type="ChEBI" id="CHEBI:17792"/>
        <dbReference type="ChEBI" id="CHEBI:57925"/>
        <dbReference type="ChEBI" id="CHEBI:90779"/>
        <dbReference type="EC" id="2.5.1.18"/>
    </reaction>
</comment>
<dbReference type="InterPro" id="IPR004045">
    <property type="entry name" value="Glutathione_S-Trfase_N"/>
</dbReference>
<dbReference type="InterPro" id="IPR010987">
    <property type="entry name" value="Glutathione-S-Trfase_C-like"/>
</dbReference>
<dbReference type="InterPro" id="IPR036249">
    <property type="entry name" value="Thioredoxin-like_sf"/>
</dbReference>